<name>A0A7K6UGK7_9AVES</name>
<evidence type="ECO:0000313" key="2">
    <source>
        <dbReference type="Proteomes" id="UP000559068"/>
    </source>
</evidence>
<feature type="non-terminal residue" evidence="1">
    <location>
        <position position="1"/>
    </location>
</feature>
<dbReference type="InterPro" id="IPR013783">
    <property type="entry name" value="Ig-like_fold"/>
</dbReference>
<dbReference type="OrthoDB" id="10005435at2759"/>
<dbReference type="EMBL" id="VZRW01011148">
    <property type="protein sequence ID" value="NWX22032.1"/>
    <property type="molecule type" value="Genomic_DNA"/>
</dbReference>
<evidence type="ECO:0000313" key="1">
    <source>
        <dbReference type="EMBL" id="NWX22032.1"/>
    </source>
</evidence>
<accession>A0A7K6UGK7</accession>
<dbReference type="AlphaFoldDB" id="A0A7K6UGK7"/>
<proteinExistence type="predicted"/>
<dbReference type="Gene3D" id="2.60.40.10">
    <property type="entry name" value="Immunoglobulins"/>
    <property type="match status" value="1"/>
</dbReference>
<comment type="caution">
    <text evidence="1">The sequence shown here is derived from an EMBL/GenBank/DDBJ whole genome shotgun (WGS) entry which is preliminary data.</text>
</comment>
<keyword evidence="2" id="KW-1185">Reference proteome</keyword>
<dbReference type="SUPFAM" id="SSF49265">
    <property type="entry name" value="Fibronectin type III"/>
    <property type="match status" value="1"/>
</dbReference>
<feature type="non-terminal residue" evidence="1">
    <location>
        <position position="78"/>
    </location>
</feature>
<dbReference type="Proteomes" id="UP000559068">
    <property type="component" value="Unassembled WGS sequence"/>
</dbReference>
<sequence length="78" mass="8624">GGSVSTKFPVSTHNKYSFTCKTIREDRKKLICGITIVAGYPPDAPRNVQCIQDGTDGHPTCTWDRGRSTHIPTTYVLQ</sequence>
<dbReference type="InterPro" id="IPR036116">
    <property type="entry name" value="FN3_sf"/>
</dbReference>
<protein>
    <submittedName>
        <fullName evidence="1">I12R2 protein</fullName>
    </submittedName>
</protein>
<reference evidence="1 2" key="1">
    <citation type="submission" date="2019-09" db="EMBL/GenBank/DDBJ databases">
        <title>Bird 10,000 Genomes (B10K) Project - Family phase.</title>
        <authorList>
            <person name="Zhang G."/>
        </authorList>
    </citation>
    <scope>NUCLEOTIDE SEQUENCE [LARGE SCALE GENOMIC DNA]</scope>
    <source>
        <strain evidence="1">B10K-DU-029-76</strain>
        <tissue evidence="1">Heart</tissue>
    </source>
</reference>
<gene>
    <name evidence="1" type="primary">Il12rb2</name>
    <name evidence="1" type="ORF">AEGBEN_R11371</name>
</gene>
<organism evidence="1 2">
    <name type="scientific">Aegotheles bennettii</name>
    <dbReference type="NCBI Taxonomy" id="48278"/>
    <lineage>
        <taxon>Eukaryota</taxon>
        <taxon>Metazoa</taxon>
        <taxon>Chordata</taxon>
        <taxon>Craniata</taxon>
        <taxon>Vertebrata</taxon>
        <taxon>Euteleostomi</taxon>
        <taxon>Archelosauria</taxon>
        <taxon>Archosauria</taxon>
        <taxon>Dinosauria</taxon>
        <taxon>Saurischia</taxon>
        <taxon>Theropoda</taxon>
        <taxon>Coelurosauria</taxon>
        <taxon>Aves</taxon>
        <taxon>Neognathae</taxon>
        <taxon>Neoaves</taxon>
        <taxon>Strisores</taxon>
        <taxon>Caprimulgiformes</taxon>
        <taxon>Aegothelidae</taxon>
        <taxon>Aegotheles</taxon>
    </lineage>
</organism>